<evidence type="ECO:0000256" key="3">
    <source>
        <dbReference type="ARBA" id="ARBA00022438"/>
    </source>
</evidence>
<dbReference type="PANTHER" id="PTHR11533">
    <property type="entry name" value="PROTEASE M1 ZINC METALLOPROTEASE"/>
    <property type="match status" value="1"/>
</dbReference>
<dbReference type="InterPro" id="IPR014782">
    <property type="entry name" value="Peptidase_M1_dom"/>
</dbReference>
<evidence type="ECO:0000256" key="8">
    <source>
        <dbReference type="ARBA" id="ARBA00023049"/>
    </source>
</evidence>
<dbReference type="Pfam" id="PF01433">
    <property type="entry name" value="Peptidase_M1"/>
    <property type="match status" value="1"/>
</dbReference>
<evidence type="ECO:0000256" key="9">
    <source>
        <dbReference type="RuleBase" id="RU364040"/>
    </source>
</evidence>
<dbReference type="SUPFAM" id="SSF55486">
    <property type="entry name" value="Metalloproteases ('zincins'), catalytic domain"/>
    <property type="match status" value="1"/>
</dbReference>
<reference evidence="14" key="1">
    <citation type="submission" date="2023-09" db="EMBL/GenBank/DDBJ databases">
        <title>Undibacterium sp. 20NA77.5 isolated from freshwater.</title>
        <authorList>
            <person name="Le V."/>
            <person name="Ko S.-R."/>
            <person name="Ahn C.-Y."/>
            <person name="Oh H.-M."/>
        </authorList>
    </citation>
    <scope>NUCLEOTIDE SEQUENCE</scope>
    <source>
        <strain evidence="14">20NA77.5</strain>
    </source>
</reference>
<comment type="catalytic activity">
    <reaction evidence="1">
        <text>Release of an N-terminal amino acid, Xaa-|-Yaa- from a peptide, amide or arylamide. Xaa is preferably Ala, but may be most amino acids including Pro (slow action). When a terminal hydrophobic residue is followed by a prolyl residue, the two may be released as an intact Xaa-Pro dipeptide.</text>
        <dbReference type="EC" id="3.4.11.2"/>
    </reaction>
</comment>
<dbReference type="EC" id="3.4.11.-" evidence="9"/>
<dbReference type="InterPro" id="IPR050344">
    <property type="entry name" value="Peptidase_M1_aminopeptidases"/>
</dbReference>
<dbReference type="InterPro" id="IPR027268">
    <property type="entry name" value="Peptidase_M4/M1_CTD_sf"/>
</dbReference>
<feature type="chain" id="PRO_5045741263" description="Aminopeptidase" evidence="10">
    <location>
        <begin position="20"/>
        <end position="900"/>
    </location>
</feature>
<dbReference type="Gene3D" id="1.10.390.10">
    <property type="entry name" value="Neutral Protease Domain 2"/>
    <property type="match status" value="1"/>
</dbReference>
<feature type="domain" description="Aminopeptidase N-like N-terminal" evidence="13">
    <location>
        <begin position="59"/>
        <end position="242"/>
    </location>
</feature>
<accession>A0ABY9RKX9</accession>
<dbReference type="InterPro" id="IPR034016">
    <property type="entry name" value="M1_APN-typ"/>
</dbReference>
<gene>
    <name evidence="14" type="ORF">RF679_06220</name>
</gene>
<dbReference type="Proteomes" id="UP001181355">
    <property type="component" value="Chromosome"/>
</dbReference>
<dbReference type="InterPro" id="IPR042097">
    <property type="entry name" value="Aminopeptidase_N-like_N_sf"/>
</dbReference>
<feature type="domain" description="Peptidase M1 membrane alanine aminopeptidase" evidence="11">
    <location>
        <begin position="276"/>
        <end position="493"/>
    </location>
</feature>
<dbReference type="Gene3D" id="2.60.40.1730">
    <property type="entry name" value="tricorn interacting facor f3 domain"/>
    <property type="match status" value="1"/>
</dbReference>
<evidence type="ECO:0000256" key="2">
    <source>
        <dbReference type="ARBA" id="ARBA00010136"/>
    </source>
</evidence>
<dbReference type="InterPro" id="IPR045357">
    <property type="entry name" value="Aminopeptidase_N-like_N"/>
</dbReference>
<evidence type="ECO:0000256" key="10">
    <source>
        <dbReference type="SAM" id="SignalP"/>
    </source>
</evidence>
<keyword evidence="7 9" id="KW-0862">Zinc</keyword>
<dbReference type="CDD" id="cd09601">
    <property type="entry name" value="M1_APN-Q_like"/>
    <property type="match status" value="1"/>
</dbReference>
<keyword evidence="3 9" id="KW-0031">Aminopeptidase</keyword>
<protein>
    <recommendedName>
        <fullName evidence="9">Aminopeptidase</fullName>
        <ecNumber evidence="9">3.4.11.-</ecNumber>
    </recommendedName>
</protein>
<evidence type="ECO:0000256" key="6">
    <source>
        <dbReference type="ARBA" id="ARBA00022801"/>
    </source>
</evidence>
<sequence length="900" mass="98611">MKRSLISVAVLALTLGATAAVAGVANATTASTLPTHAGKSSAAVDFDKVTSQLPRGVRPLHYDVSVTPNAAAAKFSGKAKIKLELSKAMPSITLNAIDMQFKNVSLLDAKGRKVGAEAKVEIDEKNQSATFSFGTELPKGQYQLSMDYDGVIGTQAVGLFSLDYEMNGAKKRALYTQFENSDARRFMPSWDEPIFKATFNLDVTIPSEHLAVSNMPAVATKDLGNGKTWVKFATSPKMSTYLLFLGVGEFDRATIKSQGVEIGVVAKRGSLEQARFALDESAGILRYLNDYFGVRYPLPKLDNVAAPGQSQFFSAMENWGAIFTFENVLLFDPKYSTQADKENIFITAAHETAHQWFGDLVTMQWWDDLWLNEGFASWMENRVTQSLHPEWLPEFNAIGVRESAMAPDSMKTTHPVVQHIETVEQANQAFDTITYQKGEAVIRMLENYVGEDAWRKGVRAYMKKHAYGSTVTKDFFDSIEKAAGKPIKAIAKDFTEQPGVPMIRVDDVVCKDGKSIVSLSQLEFSRDEPQRAPKSWQVPVVAQVAGTKVEGRTLVMNGKGSLTLPACGTVVINAGQNGYYRTLYAPKVFSQIAQNFAQLKTIDQVGTLADVNAMAVVGHQPMADFLSLASATPNDASLHLAAASLGRLSGYLGFLKGDEERTQKFKQFARTKLTPVMNRLTWNAKQGEPGYYANFRSEMIGLLAGLDDAATLAEAKRRFEQMDSDPEAAPANLRRLILAIAARNADEATWNALRTRAQNEKSAMVKDSLYVLLATAKDKKLAQRALDLALTEEPGLTTSASMIRTVAGEHTEMTFDFVMANLPAVNAKVDATSRSRYFPGLIAGASDLAIVDKLNAYAKDNLDPSSRGEMERVIAGIKTRLKIRDERAPAMKAWVDANIH</sequence>
<keyword evidence="5 9" id="KW-0479">Metal-binding</keyword>
<keyword evidence="15" id="KW-1185">Reference proteome</keyword>
<dbReference type="Gene3D" id="1.25.50.20">
    <property type="match status" value="1"/>
</dbReference>
<dbReference type="PANTHER" id="PTHR11533:SF174">
    <property type="entry name" value="PUROMYCIN-SENSITIVE AMINOPEPTIDASE-RELATED"/>
    <property type="match status" value="1"/>
</dbReference>
<keyword evidence="8 9" id="KW-0482">Metalloprotease</keyword>
<comment type="cofactor">
    <cofactor evidence="9">
        <name>Zn(2+)</name>
        <dbReference type="ChEBI" id="CHEBI:29105"/>
    </cofactor>
    <text evidence="9">Binds 1 zinc ion per subunit.</text>
</comment>
<feature type="signal peptide" evidence="10">
    <location>
        <begin position="1"/>
        <end position="19"/>
    </location>
</feature>
<dbReference type="Pfam" id="PF11838">
    <property type="entry name" value="ERAP1_C"/>
    <property type="match status" value="1"/>
</dbReference>
<organism evidence="14 15">
    <name type="scientific">Undibacterium cyanobacteriorum</name>
    <dbReference type="NCBI Taxonomy" id="3073561"/>
    <lineage>
        <taxon>Bacteria</taxon>
        <taxon>Pseudomonadati</taxon>
        <taxon>Pseudomonadota</taxon>
        <taxon>Betaproteobacteria</taxon>
        <taxon>Burkholderiales</taxon>
        <taxon>Oxalobacteraceae</taxon>
        <taxon>Undibacterium</taxon>
    </lineage>
</organism>
<keyword evidence="10" id="KW-0732">Signal</keyword>
<evidence type="ECO:0000259" key="12">
    <source>
        <dbReference type="Pfam" id="PF11838"/>
    </source>
</evidence>
<dbReference type="InterPro" id="IPR001930">
    <property type="entry name" value="Peptidase_M1"/>
</dbReference>
<dbReference type="RefSeq" id="WP_309483353.1">
    <property type="nucleotide sequence ID" value="NZ_CP133720.1"/>
</dbReference>
<feature type="domain" description="ERAP1-like C-terminal" evidence="12">
    <location>
        <begin position="570"/>
        <end position="877"/>
    </location>
</feature>
<dbReference type="GO" id="GO:0016787">
    <property type="term" value="F:hydrolase activity"/>
    <property type="evidence" value="ECO:0007669"/>
    <property type="project" value="UniProtKB-KW"/>
</dbReference>
<proteinExistence type="inferred from homology"/>
<dbReference type="PRINTS" id="PR00756">
    <property type="entry name" value="ALADIPTASE"/>
</dbReference>
<dbReference type="EMBL" id="CP133720">
    <property type="protein sequence ID" value="WMW81876.1"/>
    <property type="molecule type" value="Genomic_DNA"/>
</dbReference>
<evidence type="ECO:0000313" key="14">
    <source>
        <dbReference type="EMBL" id="WMW81876.1"/>
    </source>
</evidence>
<evidence type="ECO:0000259" key="11">
    <source>
        <dbReference type="Pfam" id="PF01433"/>
    </source>
</evidence>
<comment type="similarity">
    <text evidence="2 9">Belongs to the peptidase M1 family.</text>
</comment>
<evidence type="ECO:0000259" key="13">
    <source>
        <dbReference type="Pfam" id="PF17900"/>
    </source>
</evidence>
<evidence type="ECO:0000256" key="5">
    <source>
        <dbReference type="ARBA" id="ARBA00022723"/>
    </source>
</evidence>
<name>A0ABY9RKX9_9BURK</name>
<keyword evidence="4 9" id="KW-0645">Protease</keyword>
<dbReference type="Pfam" id="PF17900">
    <property type="entry name" value="Peptidase_M1_N"/>
    <property type="match status" value="1"/>
</dbReference>
<evidence type="ECO:0000313" key="15">
    <source>
        <dbReference type="Proteomes" id="UP001181355"/>
    </source>
</evidence>
<evidence type="ECO:0000256" key="4">
    <source>
        <dbReference type="ARBA" id="ARBA00022670"/>
    </source>
</evidence>
<evidence type="ECO:0000256" key="1">
    <source>
        <dbReference type="ARBA" id="ARBA00000098"/>
    </source>
</evidence>
<dbReference type="Gene3D" id="2.60.40.1910">
    <property type="match status" value="1"/>
</dbReference>
<dbReference type="InterPro" id="IPR024571">
    <property type="entry name" value="ERAP1-like_C_dom"/>
</dbReference>
<keyword evidence="6 9" id="KW-0378">Hydrolase</keyword>
<dbReference type="SUPFAM" id="SSF63737">
    <property type="entry name" value="Leukotriene A4 hydrolase N-terminal domain"/>
    <property type="match status" value="1"/>
</dbReference>
<evidence type="ECO:0000256" key="7">
    <source>
        <dbReference type="ARBA" id="ARBA00022833"/>
    </source>
</evidence>